<feature type="region of interest" description="Disordered" evidence="1">
    <location>
        <begin position="27"/>
        <end position="102"/>
    </location>
</feature>
<evidence type="ECO:0000256" key="1">
    <source>
        <dbReference type="SAM" id="MobiDB-lite"/>
    </source>
</evidence>
<keyword evidence="3" id="KW-1185">Reference proteome</keyword>
<protein>
    <submittedName>
        <fullName evidence="2">Uncharacterized protein</fullName>
    </submittedName>
</protein>
<feature type="compositionally biased region" description="Low complexity" evidence="1">
    <location>
        <begin position="50"/>
        <end position="63"/>
    </location>
</feature>
<name>A0AAD6UV86_9AGAR</name>
<proteinExistence type="predicted"/>
<reference evidence="2" key="1">
    <citation type="submission" date="2023-03" db="EMBL/GenBank/DDBJ databases">
        <title>Massive genome expansion in bonnet fungi (Mycena s.s.) driven by repeated elements and novel gene families across ecological guilds.</title>
        <authorList>
            <consortium name="Lawrence Berkeley National Laboratory"/>
            <person name="Harder C.B."/>
            <person name="Miyauchi S."/>
            <person name="Viragh M."/>
            <person name="Kuo A."/>
            <person name="Thoen E."/>
            <person name="Andreopoulos B."/>
            <person name="Lu D."/>
            <person name="Skrede I."/>
            <person name="Drula E."/>
            <person name="Henrissat B."/>
            <person name="Morin E."/>
            <person name="Kohler A."/>
            <person name="Barry K."/>
            <person name="LaButti K."/>
            <person name="Morin E."/>
            <person name="Salamov A."/>
            <person name="Lipzen A."/>
            <person name="Mereny Z."/>
            <person name="Hegedus B."/>
            <person name="Baldrian P."/>
            <person name="Stursova M."/>
            <person name="Weitz H."/>
            <person name="Taylor A."/>
            <person name="Grigoriev I.V."/>
            <person name="Nagy L.G."/>
            <person name="Martin F."/>
            <person name="Kauserud H."/>
        </authorList>
    </citation>
    <scope>NUCLEOTIDE SEQUENCE</scope>
    <source>
        <strain evidence="2">9144</strain>
    </source>
</reference>
<gene>
    <name evidence="2" type="ORF">GGX14DRAFT_478584</name>
</gene>
<evidence type="ECO:0000313" key="3">
    <source>
        <dbReference type="Proteomes" id="UP001219525"/>
    </source>
</evidence>
<sequence length="234" mass="25071">MAMSFLCWSKAADLDPDAVVVVPVQLDDNAVPPSPGFKRRPPSIAQLAMPSPDDSPSGSSSASHEPLTTPALVKDDVPAPRLPNRLRKAPPSPAPPPSSYPFSFVPEDPSPVANFPYSFRSALAGPVPSFVSDPGRSLSAPQIASRKLAKRRPPLPHRPVAAAVSDLPTLPHEKEPPAPIQRRNTFSFNFRRKMSFRKSTQSDDCQISLPTPASLGPLALDVVCFPSSCPSLTR</sequence>
<comment type="caution">
    <text evidence="2">The sequence shown here is derived from an EMBL/GenBank/DDBJ whole genome shotgun (WGS) entry which is preliminary data.</text>
</comment>
<dbReference type="EMBL" id="JARJCW010000109">
    <property type="protein sequence ID" value="KAJ7193349.1"/>
    <property type="molecule type" value="Genomic_DNA"/>
</dbReference>
<evidence type="ECO:0000313" key="2">
    <source>
        <dbReference type="EMBL" id="KAJ7193349.1"/>
    </source>
</evidence>
<accession>A0AAD6UV86</accession>
<organism evidence="2 3">
    <name type="scientific">Mycena pura</name>
    <dbReference type="NCBI Taxonomy" id="153505"/>
    <lineage>
        <taxon>Eukaryota</taxon>
        <taxon>Fungi</taxon>
        <taxon>Dikarya</taxon>
        <taxon>Basidiomycota</taxon>
        <taxon>Agaricomycotina</taxon>
        <taxon>Agaricomycetes</taxon>
        <taxon>Agaricomycetidae</taxon>
        <taxon>Agaricales</taxon>
        <taxon>Marasmiineae</taxon>
        <taxon>Mycenaceae</taxon>
        <taxon>Mycena</taxon>
    </lineage>
</organism>
<feature type="compositionally biased region" description="Pro residues" evidence="1">
    <location>
        <begin position="90"/>
        <end position="99"/>
    </location>
</feature>
<dbReference type="Proteomes" id="UP001219525">
    <property type="component" value="Unassembled WGS sequence"/>
</dbReference>
<dbReference type="AlphaFoldDB" id="A0AAD6UV86"/>